<dbReference type="CDD" id="cd01997">
    <property type="entry name" value="GMP_synthase_C"/>
    <property type="match status" value="1"/>
</dbReference>
<dbReference type="InterPro" id="IPR001674">
    <property type="entry name" value="GMP_synth_C"/>
</dbReference>
<keyword evidence="5" id="KW-0808">Transferase</keyword>
<dbReference type="GO" id="GO:0004743">
    <property type="term" value="F:pyruvate kinase activity"/>
    <property type="evidence" value="ECO:0007669"/>
    <property type="project" value="UniProtKB-EC"/>
</dbReference>
<dbReference type="PROSITE" id="PS51273">
    <property type="entry name" value="GATASE_TYPE_1"/>
    <property type="match status" value="1"/>
</dbReference>
<dbReference type="InterPro" id="IPR010466">
    <property type="entry name" value="DUF1058"/>
</dbReference>
<reference evidence="20 21" key="1">
    <citation type="submission" date="2015-04" db="EMBL/GenBank/DDBJ databases">
        <title>Lasius niger genome sequencing.</title>
        <authorList>
            <person name="Konorov E.A."/>
            <person name="Nikitin M.A."/>
            <person name="Kirill M.V."/>
            <person name="Chang P."/>
        </authorList>
    </citation>
    <scope>NUCLEOTIDE SEQUENCE [LARGE SCALE GENOMIC DNA]</scope>
    <source>
        <tissue evidence="20">Whole</tissue>
    </source>
</reference>
<dbReference type="PROSITE" id="PS51553">
    <property type="entry name" value="GMPS_ATP_PPASE"/>
    <property type="match status" value="1"/>
</dbReference>
<evidence type="ECO:0000256" key="6">
    <source>
        <dbReference type="ARBA" id="ARBA00022723"/>
    </source>
</evidence>
<evidence type="ECO:0000256" key="11">
    <source>
        <dbReference type="ARBA" id="ARBA00022840"/>
    </source>
</evidence>
<keyword evidence="8 17" id="KW-0332">GMP biosynthesis</keyword>
<dbReference type="Gene3D" id="2.30.30.40">
    <property type="entry name" value="SH3 Domains"/>
    <property type="match status" value="1"/>
</dbReference>
<evidence type="ECO:0000313" key="21">
    <source>
        <dbReference type="Proteomes" id="UP000036403"/>
    </source>
</evidence>
<proteinExistence type="inferred from homology"/>
<sequence>MLQKEIFDLQVPFLGICYGQQIMCHMLGGKVETHHHREFGSAKIVIKEESAFFPNSWKKGTEHEVWMSHGDRVAFIPSDFRALASSEGAPFAIIAHKERPFYAVQFHPEVVHTPEGAELLRNFALNIAKCKGDWSMEVFREAEIARIRKQVGETSKVVCGLSGGVDSAVAAKLIYEAIGDRLTCIFVDTGLLRHGEADNVIQLFRDDFHIPLVHCQATDRFLSALKDVTDPETKRKIIGKLFIDIFEEEASKIGGVDFLAQGTLYPDVIESVSLAGGSEVTIKSHHNVGGLPERMNLRLVEPLRDLFKDEVRVLGKELGLSASYVGRHPFPGPGLAIRIPGDITAEKLDLLRKVDVIFLDEIRKAGLYDKIWQAFSVLLPVKTVGVMGDARTYDQACALRAVTSSDGMTARIYPFEISFLERVAGRIINEAETDSLLEGAVYGHKSPPPAHHAAVPHHHPAAPAKQKKTPASEPKAAQAKETPKLVSLPPAPNGDDSFKPYFAALRGSKVYMRRGPGVNYPIDWVYYRRGLPVKVSREFQNWCQVEDNFGEKGWMHQATLRSSHNFVVLPSSKTKEELRLSEGGAQKSKTDLSKQYDAHIDHQDRYNDIRAAEKTLGRPLGILADMQGPKLRVGHFADSFITLENGKAFTLDLNDAPGTQDRVCLPHPEIISAAKVGSRLLLDDGKLVLKVTGKTDTSIETEVVVGGKLSGCKGVNVPDVTLPIP</sequence>
<dbReference type="UniPathway" id="UPA00189">
    <property type="reaction ID" value="UER00296"/>
</dbReference>
<comment type="pathway">
    <text evidence="2">Purine metabolism; GMP biosynthesis; GMP from XMP (L-Gln route): step 1/1.</text>
</comment>
<evidence type="ECO:0000256" key="4">
    <source>
        <dbReference type="ARBA" id="ARBA00022598"/>
    </source>
</evidence>
<dbReference type="Gene3D" id="3.40.50.880">
    <property type="match status" value="1"/>
</dbReference>
<dbReference type="PANTHER" id="PTHR11922">
    <property type="entry name" value="GMP SYNTHASE-RELATED"/>
    <property type="match status" value="1"/>
</dbReference>
<accession>A0A0J7KA17</accession>
<keyword evidence="12" id="KW-0460">Magnesium</keyword>
<dbReference type="InterPro" id="IPR011037">
    <property type="entry name" value="Pyrv_Knase-like_insert_dom_sf"/>
</dbReference>
<dbReference type="NCBIfam" id="NF000848">
    <property type="entry name" value="PRK00074.1"/>
    <property type="match status" value="1"/>
</dbReference>
<dbReference type="InterPro" id="IPR025777">
    <property type="entry name" value="GMPS_ATP_PPase_dom"/>
</dbReference>
<evidence type="ECO:0000256" key="16">
    <source>
        <dbReference type="ARBA" id="ARBA00048967"/>
    </source>
</evidence>
<keyword evidence="13" id="KW-0315">Glutamine amidotransferase</keyword>
<name>A0A0J7KA17_LASNI</name>
<keyword evidence="9 17" id="KW-0658">Purine biosynthesis</keyword>
<dbReference type="Pfam" id="PF00224">
    <property type="entry name" value="PK"/>
    <property type="match status" value="1"/>
</dbReference>
<dbReference type="GO" id="GO:0030955">
    <property type="term" value="F:potassium ion binding"/>
    <property type="evidence" value="ECO:0007669"/>
    <property type="project" value="InterPro"/>
</dbReference>
<feature type="domain" description="GMPS ATP-PPase" evidence="19">
    <location>
        <begin position="134"/>
        <end position="327"/>
    </location>
</feature>
<evidence type="ECO:0000259" key="19">
    <source>
        <dbReference type="PROSITE" id="PS51553"/>
    </source>
</evidence>
<evidence type="ECO:0000256" key="3">
    <source>
        <dbReference type="ARBA" id="ARBA00008663"/>
    </source>
</evidence>
<dbReference type="Gene3D" id="2.40.33.10">
    <property type="entry name" value="PK beta-barrel domain-like"/>
    <property type="match status" value="1"/>
</dbReference>
<comment type="similarity">
    <text evidence="3">Belongs to the pyruvate kinase family.</text>
</comment>
<keyword evidence="21" id="KW-1185">Reference proteome</keyword>
<dbReference type="Gene3D" id="3.30.300.10">
    <property type="match status" value="1"/>
</dbReference>
<evidence type="ECO:0000256" key="9">
    <source>
        <dbReference type="ARBA" id="ARBA00022755"/>
    </source>
</evidence>
<dbReference type="InterPro" id="IPR014729">
    <property type="entry name" value="Rossmann-like_a/b/a_fold"/>
</dbReference>
<dbReference type="STRING" id="67767.A0A0J7KA17"/>
<feature type="region of interest" description="Disordered" evidence="18">
    <location>
        <begin position="440"/>
        <end position="492"/>
    </location>
</feature>
<dbReference type="GO" id="GO:0005829">
    <property type="term" value="C:cytosol"/>
    <property type="evidence" value="ECO:0007669"/>
    <property type="project" value="TreeGrafter"/>
</dbReference>
<dbReference type="InterPro" id="IPR015793">
    <property type="entry name" value="Pyrv_Knase_brl"/>
</dbReference>
<dbReference type="AlphaFoldDB" id="A0A0J7KA17"/>
<evidence type="ECO:0000256" key="2">
    <source>
        <dbReference type="ARBA" id="ARBA00005153"/>
    </source>
</evidence>
<dbReference type="InterPro" id="IPR015806">
    <property type="entry name" value="Pyrv_Knase_insert_dom_sf"/>
</dbReference>
<dbReference type="SUPFAM" id="SSF52317">
    <property type="entry name" value="Class I glutamine amidotransferase-like"/>
    <property type="match status" value="1"/>
</dbReference>
<evidence type="ECO:0000256" key="8">
    <source>
        <dbReference type="ARBA" id="ARBA00022749"/>
    </source>
</evidence>
<keyword evidence="7 17" id="KW-0547">Nucleotide-binding</keyword>
<dbReference type="FunFam" id="3.40.50.620:FF:000001">
    <property type="entry name" value="GMP synthase [glutamine-hydrolyzing]"/>
    <property type="match status" value="1"/>
</dbReference>
<gene>
    <name evidence="20" type="ORF">RF55_13636</name>
</gene>
<comment type="caution">
    <text evidence="20">The sequence shown here is derived from an EMBL/GenBank/DDBJ whole genome shotgun (WGS) entry which is preliminary data.</text>
</comment>
<protein>
    <submittedName>
        <fullName evidence="20">Gmp synthase</fullName>
    </submittedName>
</protein>
<evidence type="ECO:0000256" key="14">
    <source>
        <dbReference type="ARBA" id="ARBA00023152"/>
    </source>
</evidence>
<evidence type="ECO:0000256" key="10">
    <source>
        <dbReference type="ARBA" id="ARBA00022777"/>
    </source>
</evidence>
<feature type="binding site" evidence="17">
    <location>
        <begin position="162"/>
        <end position="168"/>
    </location>
    <ligand>
        <name>ATP</name>
        <dbReference type="ChEBI" id="CHEBI:30616"/>
    </ligand>
</feature>
<dbReference type="FunFam" id="2.40.33.10:FF:000001">
    <property type="entry name" value="Pyruvate kinase"/>
    <property type="match status" value="1"/>
</dbReference>
<feature type="non-terminal residue" evidence="20">
    <location>
        <position position="725"/>
    </location>
</feature>
<comment type="catalytic activity">
    <reaction evidence="16">
        <text>pyruvate + ATP = phosphoenolpyruvate + ADP + H(+)</text>
        <dbReference type="Rhea" id="RHEA:18157"/>
        <dbReference type="ChEBI" id="CHEBI:15361"/>
        <dbReference type="ChEBI" id="CHEBI:15378"/>
        <dbReference type="ChEBI" id="CHEBI:30616"/>
        <dbReference type="ChEBI" id="CHEBI:58702"/>
        <dbReference type="ChEBI" id="CHEBI:456216"/>
        <dbReference type="EC" id="2.7.1.40"/>
    </reaction>
    <physiologicalReaction direction="right-to-left" evidence="16">
        <dbReference type="Rhea" id="RHEA:18159"/>
    </physiologicalReaction>
</comment>
<dbReference type="Pfam" id="PF06347">
    <property type="entry name" value="SH3_4"/>
    <property type="match status" value="1"/>
</dbReference>
<evidence type="ECO:0000256" key="15">
    <source>
        <dbReference type="ARBA" id="ARBA00023317"/>
    </source>
</evidence>
<keyword evidence="14" id="KW-0324">Glycolysis</keyword>
<dbReference type="OrthoDB" id="1724632at2759"/>
<dbReference type="Pfam" id="PF02540">
    <property type="entry name" value="NAD_synthase"/>
    <property type="match status" value="1"/>
</dbReference>
<dbReference type="SUPFAM" id="SSF52402">
    <property type="entry name" value="Adenine nucleotide alpha hydrolases-like"/>
    <property type="match status" value="1"/>
</dbReference>
<keyword evidence="4" id="KW-0436">Ligase</keyword>
<dbReference type="InterPro" id="IPR022310">
    <property type="entry name" value="NAD/GMP_synthase"/>
</dbReference>
<organism evidence="20 21">
    <name type="scientific">Lasius niger</name>
    <name type="common">Black garden ant</name>
    <dbReference type="NCBI Taxonomy" id="67767"/>
    <lineage>
        <taxon>Eukaryota</taxon>
        <taxon>Metazoa</taxon>
        <taxon>Ecdysozoa</taxon>
        <taxon>Arthropoda</taxon>
        <taxon>Hexapoda</taxon>
        <taxon>Insecta</taxon>
        <taxon>Pterygota</taxon>
        <taxon>Neoptera</taxon>
        <taxon>Endopterygota</taxon>
        <taxon>Hymenoptera</taxon>
        <taxon>Apocrita</taxon>
        <taxon>Aculeata</taxon>
        <taxon>Formicoidea</taxon>
        <taxon>Formicidae</taxon>
        <taxon>Formicinae</taxon>
        <taxon>Lasius</taxon>
        <taxon>Lasius</taxon>
    </lineage>
</organism>
<dbReference type="GO" id="GO:0000287">
    <property type="term" value="F:magnesium ion binding"/>
    <property type="evidence" value="ECO:0007669"/>
    <property type="project" value="InterPro"/>
</dbReference>
<dbReference type="PANTHER" id="PTHR11922:SF2">
    <property type="entry name" value="GMP SYNTHASE [GLUTAMINE-HYDROLYZING]"/>
    <property type="match status" value="1"/>
</dbReference>
<dbReference type="Pfam" id="PF00117">
    <property type="entry name" value="GATase"/>
    <property type="match status" value="1"/>
</dbReference>
<keyword evidence="15" id="KW-0670">Pyruvate</keyword>
<evidence type="ECO:0000256" key="7">
    <source>
        <dbReference type="ARBA" id="ARBA00022741"/>
    </source>
</evidence>
<comment type="pathway">
    <text evidence="1">Carbohydrate degradation; glycolysis; pyruvate from D-glyceraldehyde 3-phosphate: step 5/5.</text>
</comment>
<dbReference type="InterPro" id="IPR017926">
    <property type="entry name" value="GATASE"/>
</dbReference>
<evidence type="ECO:0000256" key="17">
    <source>
        <dbReference type="PROSITE-ProRule" id="PRU00886"/>
    </source>
</evidence>
<keyword evidence="6" id="KW-0479">Metal-binding</keyword>
<dbReference type="PaxDb" id="67767-A0A0J7KA17"/>
<evidence type="ECO:0000313" key="20">
    <source>
        <dbReference type="EMBL" id="KMQ87157.1"/>
    </source>
</evidence>
<evidence type="ECO:0000256" key="13">
    <source>
        <dbReference type="ARBA" id="ARBA00022962"/>
    </source>
</evidence>
<evidence type="ECO:0000256" key="5">
    <source>
        <dbReference type="ARBA" id="ARBA00022679"/>
    </source>
</evidence>
<feature type="compositionally biased region" description="Basic residues" evidence="18">
    <location>
        <begin position="454"/>
        <end position="468"/>
    </location>
</feature>
<evidence type="ECO:0000256" key="1">
    <source>
        <dbReference type="ARBA" id="ARBA00004997"/>
    </source>
</evidence>
<evidence type="ECO:0000256" key="18">
    <source>
        <dbReference type="SAM" id="MobiDB-lite"/>
    </source>
</evidence>
<dbReference type="NCBIfam" id="TIGR00884">
    <property type="entry name" value="guaA_Cterm"/>
    <property type="match status" value="1"/>
</dbReference>
<dbReference type="InterPro" id="IPR029062">
    <property type="entry name" value="Class_I_gatase-like"/>
</dbReference>
<dbReference type="SUPFAM" id="SSF50800">
    <property type="entry name" value="PK beta-barrel domain-like"/>
    <property type="match status" value="1"/>
</dbReference>
<keyword evidence="10" id="KW-0418">Kinase</keyword>
<dbReference type="Proteomes" id="UP000036403">
    <property type="component" value="Unassembled WGS sequence"/>
</dbReference>
<dbReference type="Pfam" id="PF00958">
    <property type="entry name" value="GMP_synt_C"/>
    <property type="match status" value="1"/>
</dbReference>
<dbReference type="Gene3D" id="3.40.50.620">
    <property type="entry name" value="HUPs"/>
    <property type="match status" value="1"/>
</dbReference>
<evidence type="ECO:0000256" key="12">
    <source>
        <dbReference type="ARBA" id="ARBA00022842"/>
    </source>
</evidence>
<dbReference type="GO" id="GO:0005524">
    <property type="term" value="F:ATP binding"/>
    <property type="evidence" value="ECO:0007669"/>
    <property type="project" value="UniProtKB-UniRule"/>
</dbReference>
<dbReference type="EMBL" id="LBMM01010915">
    <property type="protein sequence ID" value="KMQ87157.1"/>
    <property type="molecule type" value="Genomic_DNA"/>
</dbReference>
<dbReference type="GO" id="GO:0016301">
    <property type="term" value="F:kinase activity"/>
    <property type="evidence" value="ECO:0007669"/>
    <property type="project" value="UniProtKB-KW"/>
</dbReference>
<dbReference type="GO" id="GO:0003921">
    <property type="term" value="F:GMP synthase activity"/>
    <property type="evidence" value="ECO:0007669"/>
    <property type="project" value="InterPro"/>
</dbReference>
<keyword evidence="11 17" id="KW-0067">ATP-binding</keyword>